<dbReference type="GO" id="GO:0050750">
    <property type="term" value="F:low-density lipoprotein particle receptor binding"/>
    <property type="evidence" value="ECO:0007669"/>
    <property type="project" value="InterPro"/>
</dbReference>
<dbReference type="InterPro" id="IPR009066">
    <property type="entry name" value="MG_RAP_rcpt_1"/>
</dbReference>
<dbReference type="PROSITE" id="PS51257">
    <property type="entry name" value="PROKAR_LIPOPROTEIN"/>
    <property type="match status" value="1"/>
</dbReference>
<dbReference type="GO" id="GO:0005783">
    <property type="term" value="C:endoplasmic reticulum"/>
    <property type="evidence" value="ECO:0007669"/>
    <property type="project" value="InterPro"/>
</dbReference>
<evidence type="ECO:0000259" key="2">
    <source>
        <dbReference type="Pfam" id="PF06400"/>
    </source>
</evidence>
<dbReference type="Pfam" id="PF06400">
    <property type="entry name" value="Alpha-2-MRAP_N"/>
    <property type="match status" value="1"/>
</dbReference>
<proteinExistence type="predicted"/>
<feature type="domain" description="Alpha-2-macroglobulin receptor-associated protein" evidence="2">
    <location>
        <begin position="11"/>
        <end position="124"/>
    </location>
</feature>
<feature type="signal peptide" evidence="1">
    <location>
        <begin position="1"/>
        <end position="21"/>
    </location>
</feature>
<dbReference type="CDD" id="cd14808">
    <property type="entry name" value="RAP_D3"/>
    <property type="match status" value="1"/>
</dbReference>
<organism evidence="4">
    <name type="scientific">Rhipicephalus appendiculatus</name>
    <name type="common">Brown ear tick</name>
    <dbReference type="NCBI Taxonomy" id="34631"/>
    <lineage>
        <taxon>Eukaryota</taxon>
        <taxon>Metazoa</taxon>
        <taxon>Ecdysozoa</taxon>
        <taxon>Arthropoda</taxon>
        <taxon>Chelicerata</taxon>
        <taxon>Arachnida</taxon>
        <taxon>Acari</taxon>
        <taxon>Parasitiformes</taxon>
        <taxon>Ixodida</taxon>
        <taxon>Ixodoidea</taxon>
        <taxon>Ixodidae</taxon>
        <taxon>Rhipicephalinae</taxon>
        <taxon>Rhipicephalus</taxon>
        <taxon>Rhipicephalus</taxon>
    </lineage>
</organism>
<dbReference type="InterPro" id="IPR037999">
    <property type="entry name" value="RAP_D3"/>
</dbReference>
<feature type="chain" id="PRO_5007285539" evidence="1">
    <location>
        <begin position="22"/>
        <end position="335"/>
    </location>
</feature>
<keyword evidence="4" id="KW-0675">Receptor</keyword>
<accession>A0A131YMN2</accession>
<protein>
    <submittedName>
        <fullName evidence="4">Alpha 2 macroglobulin receptor associated protein</fullName>
    </submittedName>
</protein>
<dbReference type="EMBL" id="GEDV01008857">
    <property type="protein sequence ID" value="JAP79700.1"/>
    <property type="molecule type" value="Transcribed_RNA"/>
</dbReference>
<evidence type="ECO:0000259" key="3">
    <source>
        <dbReference type="Pfam" id="PF06401"/>
    </source>
</evidence>
<feature type="domain" description="Alpha-2-macroglobulin RAP C-terminal" evidence="3">
    <location>
        <begin position="138"/>
        <end position="335"/>
    </location>
</feature>
<dbReference type="PANTHER" id="PTHR16560:SF2">
    <property type="entry name" value="ALPHA-2-MACROGLOBULIN RECEPTOR-ASSOCIATED PROTEIN"/>
    <property type="match status" value="1"/>
</dbReference>
<dbReference type="Pfam" id="PF06401">
    <property type="entry name" value="Alpha-2-MRAP_C"/>
    <property type="match status" value="1"/>
</dbReference>
<dbReference type="Gene3D" id="1.20.81.10">
    <property type="entry name" value="RAP domain"/>
    <property type="match status" value="3"/>
</dbReference>
<reference evidence="4" key="1">
    <citation type="journal article" date="2016" name="Ticks Tick Borne Dis.">
        <title>De novo assembly and annotation of the salivary gland transcriptome of Rhipicephalus appendiculatus male and female ticks during blood feeding.</title>
        <authorList>
            <person name="de Castro M.H."/>
            <person name="de Klerk D."/>
            <person name="Pienaar R."/>
            <person name="Latif A.A."/>
            <person name="Rees D.J."/>
            <person name="Mans B.J."/>
        </authorList>
    </citation>
    <scope>NUCLEOTIDE SEQUENCE</scope>
    <source>
        <tissue evidence="4">Salivary glands</tissue>
    </source>
</reference>
<dbReference type="InterPro" id="IPR010483">
    <property type="entry name" value="Alpha_2_MRAP_C"/>
</dbReference>
<evidence type="ECO:0000313" key="4">
    <source>
        <dbReference type="EMBL" id="JAP79700.1"/>
    </source>
</evidence>
<sequence>MFRKVVYLGLVLVSVGCLAAAHSGNKYSEAMNKVGPPPPANTEKKPFRMHKLNLIWEKAQKRLSEAKLKGLYADLKVQDKEELAWKKMVGQDKEGLKEAELRSKLKAIVDKFDLSDQFKHHQDEPPEHPNVARKEGYMFRDKKLNKLWMKVQKAGLSDQELRTLKEEFQHHQDKIDEFYATQDKDEKDLANDVELNMLGEEERQNGLLSGDLEKQGHEALLDSYRKLSTRAEEAWKRKGGFAEDKVQRLWKLAQQGDFSPSELESLKEELQHYEHRIRKLGHFQTELEQHGVDPKAAPDEDHVKTLKQRIKQYSHKVNKVHQDLEGRILQRHLEL</sequence>
<dbReference type="GO" id="GO:0048259">
    <property type="term" value="P:regulation of receptor-mediated endocytosis"/>
    <property type="evidence" value="ECO:0007669"/>
    <property type="project" value="TreeGrafter"/>
</dbReference>
<dbReference type="GO" id="GO:0008201">
    <property type="term" value="F:heparin binding"/>
    <property type="evidence" value="ECO:0007669"/>
    <property type="project" value="InterPro"/>
</dbReference>
<dbReference type="GO" id="GO:0048019">
    <property type="term" value="F:receptor antagonist activity"/>
    <property type="evidence" value="ECO:0007669"/>
    <property type="project" value="InterPro"/>
</dbReference>
<keyword evidence="1" id="KW-0732">Signal</keyword>
<dbReference type="InterPro" id="IPR036744">
    <property type="entry name" value="RAP_sf"/>
</dbReference>
<name>A0A131YMN2_RHIAP</name>
<dbReference type="PANTHER" id="PTHR16560">
    <property type="entry name" value="ALPHA-2-MACROGLOBULIN RECEPTOR-ASSOCIATED PROTEIN"/>
    <property type="match status" value="1"/>
</dbReference>
<dbReference type="SUPFAM" id="SSF47045">
    <property type="entry name" value="RAP domain-like"/>
    <property type="match status" value="3"/>
</dbReference>
<dbReference type="AlphaFoldDB" id="A0A131YMN2"/>
<dbReference type="InterPro" id="IPR038003">
    <property type="entry name" value="A2-macroglobuin_RAP"/>
</dbReference>
<evidence type="ECO:0000256" key="1">
    <source>
        <dbReference type="SAM" id="SignalP"/>
    </source>
</evidence>